<dbReference type="InterPro" id="IPR036643">
    <property type="entry name" value="RNApol_insert_sf"/>
</dbReference>
<keyword evidence="3 10" id="KW-0240">DNA-directed RNA polymerase</keyword>
<name>A0A078B010_STYLE</name>
<feature type="transmembrane region" description="Helical" evidence="8">
    <location>
        <begin position="442"/>
        <end position="465"/>
    </location>
</feature>
<keyword evidence="8" id="KW-0812">Transmembrane</keyword>
<feature type="transmembrane region" description="Helical" evidence="8">
    <location>
        <begin position="661"/>
        <end position="680"/>
    </location>
</feature>
<dbReference type="InParanoid" id="A0A078B010"/>
<feature type="transmembrane region" description="Helical" evidence="8">
    <location>
        <begin position="565"/>
        <end position="583"/>
    </location>
</feature>
<evidence type="ECO:0000256" key="2">
    <source>
        <dbReference type="ARBA" id="ARBA00022083"/>
    </source>
</evidence>
<dbReference type="AlphaFoldDB" id="A0A078B010"/>
<gene>
    <name evidence="10" type="primary">Contig7215.g7729</name>
    <name evidence="10" type="ORF">STYLEM_17120</name>
</gene>
<sequence>MKKRAIVKTHGIDNASTFEHPASFTGTTKELDKVSLKNFIENCDIEVLKLDEEEIVFDLVGVEPPLANALRRILIAEIPTMAIEKVNMWQNTSIIPDENLAHRMGLIPIKADPRHFEYHEKSASENQDAESGDQYNENDSLRFKLHVRCTMKDPRAPAIINNTVDEDKFYNNANVYSGQLEWMPVGNQRQKFGENGVKALFDDILIAKLRPGQEIEMELICEKGIGKTHAKWSPDDDAVELKKLCPTGVFDIEDLGKKGKRAIVGDVRKCTTCRECIRPDKFKDKVDLGKIKDRFEFHVESVGILPPQVLVMEALKKLKEKALYWLEVLDQGNELNSSADKSKNKNRKGTENSDKEILLTDEEESPLNKNKGKNNPQQKKTNLKSSLDNESPVKKKAQFNLSAETNVLSDDEEDIRKKKMNRASRRRFGHNVKFERYRTSNVIKIICITLAIIIIPLEIFVQNVLQTAEGELIVSIQKSFGYSDVTAGFMQVPLILVRPETTCLFMFLLYLSTDSLIAFKSSILTCFGIYLITFLKLLYKDGRPFWINADIIGYECNFDFAGPAYHLYMVTFFWLYNIIMYCMKYTENVNKLLVFQLFILLGAMGIWIVIAGLYLGTIYIYQNVIGCLYGVIFLVLCMNFDTEIHRMCEKTGFIVQSSRKYKFYLFFLCIGLFVLAMIYYNCELDQWTMPQAWVVNASEPSHLCKQKLLETSNNRLGLDQTFLYTGILFFITGMGFGTSYSLVHVDCIDWVHTSLLKRIVRGVIGCGISVGVFYLFRLVPTNDDPTKYFFHFALPCLFLSFFIYGFFPIICQKIGLVDRNDAGVVYGEKKISYKPQDKADKLMESEEDEEEDIKTAGNFGNQKGSK</sequence>
<dbReference type="InterPro" id="IPR050518">
    <property type="entry name" value="Rpo3/RPB3_RNA_Pol_subunit"/>
</dbReference>
<keyword evidence="5" id="KW-0539">Nucleus</keyword>
<dbReference type="SMART" id="SM00662">
    <property type="entry name" value="RPOLD"/>
    <property type="match status" value="1"/>
</dbReference>
<feature type="transmembrane region" description="Helical" evidence="8">
    <location>
        <begin position="722"/>
        <end position="743"/>
    </location>
</feature>
<dbReference type="GO" id="GO:0006351">
    <property type="term" value="P:DNA-templated transcription"/>
    <property type="evidence" value="ECO:0007669"/>
    <property type="project" value="InterPro"/>
</dbReference>
<feature type="region of interest" description="Disordered" evidence="7">
    <location>
        <begin position="335"/>
        <end position="395"/>
    </location>
</feature>
<comment type="subcellular location">
    <subcellularLocation>
        <location evidence="1">Nucleus</location>
    </subcellularLocation>
</comment>
<feature type="transmembrane region" description="Helical" evidence="8">
    <location>
        <begin position="788"/>
        <end position="810"/>
    </location>
</feature>
<protein>
    <recommendedName>
        <fullName evidence="2">DNA-directed RNA polymerases I and III subunit RPAC1</fullName>
    </recommendedName>
</protein>
<dbReference type="Gene3D" id="3.30.1360.10">
    <property type="entry name" value="RNA polymerase, RBP11-like subunit"/>
    <property type="match status" value="2"/>
</dbReference>
<dbReference type="GO" id="GO:0005736">
    <property type="term" value="C:RNA polymerase I complex"/>
    <property type="evidence" value="ECO:0007669"/>
    <property type="project" value="TreeGrafter"/>
</dbReference>
<evidence type="ECO:0000256" key="1">
    <source>
        <dbReference type="ARBA" id="ARBA00004123"/>
    </source>
</evidence>
<evidence type="ECO:0000256" key="6">
    <source>
        <dbReference type="ARBA" id="ARBA00025804"/>
    </source>
</evidence>
<comment type="similarity">
    <text evidence="6">Belongs to the archaeal Rpo3/eukaryotic RPB3 RNA polymerase subunit family.</text>
</comment>
<dbReference type="InterPro" id="IPR011262">
    <property type="entry name" value="DNA-dir_RNA_pol_insert"/>
</dbReference>
<dbReference type="InterPro" id="IPR022842">
    <property type="entry name" value="RNAP_Rpo3/Rpb3/RPAC1"/>
</dbReference>
<dbReference type="Pfam" id="PF01193">
    <property type="entry name" value="RNA_pol_L"/>
    <property type="match status" value="1"/>
</dbReference>
<evidence type="ECO:0000256" key="7">
    <source>
        <dbReference type="SAM" id="MobiDB-lite"/>
    </source>
</evidence>
<feature type="transmembrane region" description="Helical" evidence="8">
    <location>
        <begin position="755"/>
        <end position="776"/>
    </location>
</feature>
<dbReference type="Gene3D" id="2.170.120.12">
    <property type="entry name" value="DNA-directed RNA polymerase, insert domain"/>
    <property type="match status" value="1"/>
</dbReference>
<reference evidence="10 11" key="1">
    <citation type="submission" date="2014-06" db="EMBL/GenBank/DDBJ databases">
        <authorList>
            <person name="Swart Estienne"/>
        </authorList>
    </citation>
    <scope>NUCLEOTIDE SEQUENCE [LARGE SCALE GENOMIC DNA]</scope>
    <source>
        <strain evidence="10 11">130c</strain>
    </source>
</reference>
<dbReference type="InterPro" id="IPR036603">
    <property type="entry name" value="RBP11-like"/>
</dbReference>
<keyword evidence="11" id="KW-1185">Reference proteome</keyword>
<evidence type="ECO:0000259" key="9">
    <source>
        <dbReference type="SMART" id="SM00662"/>
    </source>
</evidence>
<feature type="transmembrane region" description="Helical" evidence="8">
    <location>
        <begin position="620"/>
        <end position="640"/>
    </location>
</feature>
<dbReference type="SUPFAM" id="SSF55257">
    <property type="entry name" value="RBP11-like subunits of RNA polymerase"/>
    <property type="match status" value="1"/>
</dbReference>
<feature type="transmembrane region" description="Helical" evidence="8">
    <location>
        <begin position="592"/>
        <end position="614"/>
    </location>
</feature>
<evidence type="ECO:0000256" key="3">
    <source>
        <dbReference type="ARBA" id="ARBA00022478"/>
    </source>
</evidence>
<dbReference type="PANTHER" id="PTHR11800:SF13">
    <property type="entry name" value="DNA-DIRECTED RNA POLYMERASES I AND III SUBUNIT RPAC1"/>
    <property type="match status" value="1"/>
</dbReference>
<feature type="transmembrane region" description="Helical" evidence="8">
    <location>
        <begin position="485"/>
        <end position="510"/>
    </location>
</feature>
<evidence type="ECO:0000313" key="11">
    <source>
        <dbReference type="Proteomes" id="UP000039865"/>
    </source>
</evidence>
<dbReference type="GO" id="GO:0005666">
    <property type="term" value="C:RNA polymerase III complex"/>
    <property type="evidence" value="ECO:0007669"/>
    <property type="project" value="TreeGrafter"/>
</dbReference>
<keyword evidence="8" id="KW-1133">Transmembrane helix</keyword>
<feature type="transmembrane region" description="Helical" evidence="8">
    <location>
        <begin position="517"/>
        <end position="539"/>
    </location>
</feature>
<evidence type="ECO:0000256" key="8">
    <source>
        <dbReference type="SAM" id="Phobius"/>
    </source>
</evidence>
<dbReference type="Proteomes" id="UP000039865">
    <property type="component" value="Unassembled WGS sequence"/>
</dbReference>
<feature type="compositionally biased region" description="Basic and acidic residues" evidence="7">
    <location>
        <begin position="340"/>
        <end position="358"/>
    </location>
</feature>
<dbReference type="CDD" id="cd07032">
    <property type="entry name" value="RNAP_I_II_AC40"/>
    <property type="match status" value="1"/>
</dbReference>
<dbReference type="InterPro" id="IPR033901">
    <property type="entry name" value="RNAPI/III_AC40"/>
</dbReference>
<dbReference type="GO" id="GO:0046983">
    <property type="term" value="F:protein dimerization activity"/>
    <property type="evidence" value="ECO:0007669"/>
    <property type="project" value="InterPro"/>
</dbReference>
<evidence type="ECO:0000256" key="4">
    <source>
        <dbReference type="ARBA" id="ARBA00023163"/>
    </source>
</evidence>
<dbReference type="PANTHER" id="PTHR11800">
    <property type="entry name" value="DNA-DIRECTED RNA POLYMERASE"/>
    <property type="match status" value="1"/>
</dbReference>
<evidence type="ECO:0000313" key="10">
    <source>
        <dbReference type="EMBL" id="CDW88005.1"/>
    </source>
</evidence>
<dbReference type="EMBL" id="CCKQ01016124">
    <property type="protein sequence ID" value="CDW88005.1"/>
    <property type="molecule type" value="Genomic_DNA"/>
</dbReference>
<feature type="domain" description="DNA-directed RNA polymerase RpoA/D/Rpb3-type" evidence="9">
    <location>
        <begin position="54"/>
        <end position="328"/>
    </location>
</feature>
<dbReference type="Pfam" id="PF01000">
    <property type="entry name" value="RNA_pol_A_bac"/>
    <property type="match status" value="1"/>
</dbReference>
<dbReference type="FunFam" id="2.170.120.12:FF:000003">
    <property type="entry name" value="Dna-directed rna polymerases i and iii subunit"/>
    <property type="match status" value="1"/>
</dbReference>
<feature type="region of interest" description="Disordered" evidence="7">
    <location>
        <begin position="837"/>
        <end position="866"/>
    </location>
</feature>
<proteinExistence type="inferred from homology"/>
<evidence type="ECO:0000256" key="5">
    <source>
        <dbReference type="ARBA" id="ARBA00023242"/>
    </source>
</evidence>
<keyword evidence="4" id="KW-0804">Transcription</keyword>
<dbReference type="GO" id="GO:0003899">
    <property type="term" value="F:DNA-directed RNA polymerase activity"/>
    <property type="evidence" value="ECO:0007669"/>
    <property type="project" value="InterPro"/>
</dbReference>
<dbReference type="SUPFAM" id="SSF56553">
    <property type="entry name" value="Insert subdomain of RNA polymerase alpha subunit"/>
    <property type="match status" value="1"/>
</dbReference>
<dbReference type="OrthoDB" id="270173at2759"/>
<dbReference type="HAMAP" id="MF_00320">
    <property type="entry name" value="RNApol_arch_Rpo3"/>
    <property type="match status" value="1"/>
</dbReference>
<keyword evidence="8" id="KW-0472">Membrane</keyword>
<dbReference type="InterPro" id="IPR011263">
    <property type="entry name" value="DNA-dir_RNA_pol_RpoA/D/Rpb3"/>
</dbReference>
<accession>A0A078B010</accession>
<organism evidence="10 11">
    <name type="scientific">Stylonychia lemnae</name>
    <name type="common">Ciliate</name>
    <dbReference type="NCBI Taxonomy" id="5949"/>
    <lineage>
        <taxon>Eukaryota</taxon>
        <taxon>Sar</taxon>
        <taxon>Alveolata</taxon>
        <taxon>Ciliophora</taxon>
        <taxon>Intramacronucleata</taxon>
        <taxon>Spirotrichea</taxon>
        <taxon>Stichotrichia</taxon>
        <taxon>Sporadotrichida</taxon>
        <taxon>Oxytrichidae</taxon>
        <taxon>Stylonychinae</taxon>
        <taxon>Stylonychia</taxon>
    </lineage>
</organism>